<evidence type="ECO:0000256" key="12">
    <source>
        <dbReference type="HAMAP-Rule" id="MF_00983"/>
    </source>
</evidence>
<evidence type="ECO:0000256" key="6">
    <source>
        <dbReference type="ARBA" id="ARBA00022806"/>
    </source>
</evidence>
<comment type="similarity">
    <text evidence="12">Belongs to the helicase family. PriA subfamily.</text>
</comment>
<dbReference type="Gene3D" id="3.40.1440.60">
    <property type="entry name" value="PriA, 3(prime) DNA-binding domain"/>
    <property type="match status" value="1"/>
</dbReference>
<dbReference type="PANTHER" id="PTHR30580">
    <property type="entry name" value="PRIMOSOMAL PROTEIN N"/>
    <property type="match status" value="1"/>
</dbReference>
<dbReference type="Pfam" id="PF17764">
    <property type="entry name" value="PriA_3primeBD"/>
    <property type="match status" value="1"/>
</dbReference>
<dbReference type="Pfam" id="PF00271">
    <property type="entry name" value="Helicase_C"/>
    <property type="match status" value="1"/>
</dbReference>
<keyword evidence="7 12" id="KW-0862">Zinc</keyword>
<dbReference type="NCBIfam" id="TIGR00595">
    <property type="entry name" value="priA"/>
    <property type="match status" value="1"/>
</dbReference>
<evidence type="ECO:0000256" key="10">
    <source>
        <dbReference type="ARBA" id="ARBA00023235"/>
    </source>
</evidence>
<dbReference type="SMART" id="SM00487">
    <property type="entry name" value="DEXDc"/>
    <property type="match status" value="1"/>
</dbReference>
<keyword evidence="4 12" id="KW-0547">Nucleotide-binding</keyword>
<evidence type="ECO:0000256" key="9">
    <source>
        <dbReference type="ARBA" id="ARBA00023125"/>
    </source>
</evidence>
<dbReference type="SUPFAM" id="SSF52540">
    <property type="entry name" value="P-loop containing nucleoside triphosphate hydrolases"/>
    <property type="match status" value="2"/>
</dbReference>
<keyword evidence="5 12" id="KW-0378">Hydrolase</keyword>
<keyword evidence="6 12" id="KW-0347">Helicase</keyword>
<comment type="catalytic activity">
    <reaction evidence="12">
        <text>Couples ATP hydrolysis with the unwinding of duplex DNA by translocating in the 3'-5' direction.</text>
        <dbReference type="EC" id="5.6.2.4"/>
    </reaction>
</comment>
<dbReference type="GO" id="GO:0006310">
    <property type="term" value="P:DNA recombination"/>
    <property type="evidence" value="ECO:0007669"/>
    <property type="project" value="InterPro"/>
</dbReference>
<evidence type="ECO:0000256" key="4">
    <source>
        <dbReference type="ARBA" id="ARBA00022741"/>
    </source>
</evidence>
<dbReference type="GO" id="GO:0043138">
    <property type="term" value="F:3'-5' DNA helicase activity"/>
    <property type="evidence" value="ECO:0007669"/>
    <property type="project" value="UniProtKB-EC"/>
</dbReference>
<dbReference type="Gene3D" id="3.40.50.300">
    <property type="entry name" value="P-loop containing nucleotide triphosphate hydrolases"/>
    <property type="match status" value="2"/>
</dbReference>
<dbReference type="InterPro" id="IPR014001">
    <property type="entry name" value="Helicase_ATP-bd"/>
</dbReference>
<feature type="binding site" evidence="12">
    <location>
        <position position="397"/>
    </location>
    <ligand>
        <name>Zn(2+)</name>
        <dbReference type="ChEBI" id="CHEBI:29105"/>
        <label>1</label>
    </ligand>
</feature>
<dbReference type="InterPro" id="IPR040498">
    <property type="entry name" value="PriA_CRR"/>
</dbReference>
<dbReference type="PANTHER" id="PTHR30580:SF0">
    <property type="entry name" value="PRIMOSOMAL PROTEIN N"/>
    <property type="match status" value="1"/>
</dbReference>
<dbReference type="InterPro" id="IPR011545">
    <property type="entry name" value="DEAD/DEAH_box_helicase_dom"/>
</dbReference>
<name>A0A538SB41_UNCEI</name>
<dbReference type="GO" id="GO:0016887">
    <property type="term" value="F:ATP hydrolysis activity"/>
    <property type="evidence" value="ECO:0007669"/>
    <property type="project" value="RHEA"/>
</dbReference>
<keyword evidence="10 12" id="KW-0413">Isomerase</keyword>
<dbReference type="CDD" id="cd18804">
    <property type="entry name" value="SF2_C_priA"/>
    <property type="match status" value="1"/>
</dbReference>
<protein>
    <recommendedName>
        <fullName evidence="12">Replication restart protein PriA</fullName>
    </recommendedName>
    <alternativeName>
        <fullName evidence="12">ATP-dependent DNA helicase PriA</fullName>
        <ecNumber evidence="12">5.6.2.4</ecNumber>
    </alternativeName>
    <alternativeName>
        <fullName evidence="12">DNA 3'-5' helicase PriA</fullName>
    </alternativeName>
</protein>
<evidence type="ECO:0000313" key="15">
    <source>
        <dbReference type="Proteomes" id="UP000316292"/>
    </source>
</evidence>
<dbReference type="PROSITE" id="PS51192">
    <property type="entry name" value="HELICASE_ATP_BIND_1"/>
    <property type="match status" value="1"/>
</dbReference>
<dbReference type="Pfam" id="PF18319">
    <property type="entry name" value="Zn_ribbon_PriA"/>
    <property type="match status" value="1"/>
</dbReference>
<dbReference type="GO" id="GO:0005524">
    <property type="term" value="F:ATP binding"/>
    <property type="evidence" value="ECO:0007669"/>
    <property type="project" value="UniProtKB-UniRule"/>
</dbReference>
<feature type="binding site" evidence="12">
    <location>
        <position position="421"/>
    </location>
    <ligand>
        <name>Zn(2+)</name>
        <dbReference type="ChEBI" id="CHEBI:29105"/>
        <label>2</label>
    </ligand>
</feature>
<dbReference type="GO" id="GO:0006269">
    <property type="term" value="P:DNA replication, synthesis of primer"/>
    <property type="evidence" value="ECO:0007669"/>
    <property type="project" value="UniProtKB-KW"/>
</dbReference>
<evidence type="ECO:0000256" key="1">
    <source>
        <dbReference type="ARBA" id="ARBA00022515"/>
    </source>
</evidence>
<comment type="subunit">
    <text evidence="12">Component of the replication restart primosome.</text>
</comment>
<dbReference type="FunFam" id="3.40.50.300:FF:000489">
    <property type="entry name" value="Primosome assembly protein PriA"/>
    <property type="match status" value="1"/>
</dbReference>
<dbReference type="AlphaFoldDB" id="A0A538SB41"/>
<dbReference type="EMBL" id="VBOR01000070">
    <property type="protein sequence ID" value="TMQ48592.1"/>
    <property type="molecule type" value="Genomic_DNA"/>
</dbReference>
<feature type="binding site" evidence="12">
    <location>
        <position position="437"/>
    </location>
    <ligand>
        <name>Zn(2+)</name>
        <dbReference type="ChEBI" id="CHEBI:29105"/>
        <label>1</label>
    </ligand>
</feature>
<comment type="function">
    <text evidence="12">Initiates the restart of stalled replication forks, which reloads the replicative helicase on sites other than the origin of replication. Recognizes and binds to abandoned replication forks and remodels them to uncover a helicase loading site. Promotes assembly of the primosome at these replication forks.</text>
</comment>
<evidence type="ECO:0000259" key="13">
    <source>
        <dbReference type="PROSITE" id="PS51192"/>
    </source>
</evidence>
<dbReference type="Pfam" id="PF00270">
    <property type="entry name" value="DEAD"/>
    <property type="match status" value="1"/>
</dbReference>
<evidence type="ECO:0000256" key="7">
    <source>
        <dbReference type="ARBA" id="ARBA00022833"/>
    </source>
</evidence>
<dbReference type="InterPro" id="IPR005259">
    <property type="entry name" value="PriA"/>
</dbReference>
<dbReference type="InterPro" id="IPR027417">
    <property type="entry name" value="P-loop_NTPase"/>
</dbReference>
<feature type="binding site" evidence="12">
    <location>
        <position position="434"/>
    </location>
    <ligand>
        <name>Zn(2+)</name>
        <dbReference type="ChEBI" id="CHEBI:29105"/>
        <label>1</label>
    </ligand>
</feature>
<comment type="cofactor">
    <cofactor evidence="12">
        <name>Zn(2+)</name>
        <dbReference type="ChEBI" id="CHEBI:29105"/>
    </cofactor>
    <text evidence="12">Binds 2 zinc ions per subunit.</text>
</comment>
<dbReference type="InterPro" id="IPR001650">
    <property type="entry name" value="Helicase_C-like"/>
</dbReference>
<dbReference type="EC" id="5.6.2.4" evidence="12"/>
<evidence type="ECO:0000256" key="8">
    <source>
        <dbReference type="ARBA" id="ARBA00022840"/>
    </source>
</evidence>
<reference evidence="14 15" key="1">
    <citation type="journal article" date="2019" name="Nat. Microbiol.">
        <title>Mediterranean grassland soil C-N compound turnover is dependent on rainfall and depth, and is mediated by genomically divergent microorganisms.</title>
        <authorList>
            <person name="Diamond S."/>
            <person name="Andeer P.F."/>
            <person name="Li Z."/>
            <person name="Crits-Christoph A."/>
            <person name="Burstein D."/>
            <person name="Anantharaman K."/>
            <person name="Lane K.R."/>
            <person name="Thomas B.C."/>
            <person name="Pan C."/>
            <person name="Northen T.R."/>
            <person name="Banfield J.F."/>
        </authorList>
    </citation>
    <scope>NUCLEOTIDE SEQUENCE [LARGE SCALE GENOMIC DNA]</scope>
    <source>
        <strain evidence="14">WS_1</strain>
    </source>
</reference>
<sequence>MALVRVAVPIPLAHEDTLVYEFPEETPEVGLRVLVPVGPRRVWGTVLGVEPKAPGFRVRKIAGIPEPRLVVTPELLELCRWVSDYYAANLSDVLQAAVPSPGGLTRRAPRAAPEDADAWLQVAPPRREELNEEQRSALTSLEEAIGSREFRAVLLFGVTGSGKTAVYLHAAAEALRSGGQTLILVPEIALSPQTLDSFRRAGFGRVALYHSTLRPNERADVWRAAAAGEVDLVVGTRSAVFLPFRNLRFVVVDEEQDNAYKQDDAPRYHARDVALVRAQRLGAVAVLASATPSLETFARVKAGSCGLLRLPHRIDGRPMPTVRITDLRHRRAVVAPVVAGPGSIASRPVLSASTSPQSRYLGPALVEAMARTLERREQAILFLNRRGHSTYLQCRGCGEVARCERCDVSLTVHLADQSLRCHYCGAERALRPACPGCGASNLWFGGVGIQRIEGEVARLFPLARLARLDFDATRKRGSAATILRAFRGGETDFLLGTQMVTKGFDFPMVTLVGIIVADLQLYLPDFRAAERTFQLLTQVAGRAGRGERAGEVILQTYDPDHPALRCAAAQDFEAFYEHEAEERRELRYPPFGHLVEIEIRGSKLERVLRESEKLRDSLAKLARGSDVELLGPAPKPIARIQGAERWHILIRSGSRKALHGFLQKALPAVRERRSSGIRVTVDVDPRQVL</sequence>
<keyword evidence="2 12" id="KW-0235">DNA replication</keyword>
<dbReference type="InterPro" id="IPR041222">
    <property type="entry name" value="PriA_3primeBD"/>
</dbReference>
<comment type="catalytic activity">
    <reaction evidence="11 12">
        <text>ATP + H2O = ADP + phosphate + H(+)</text>
        <dbReference type="Rhea" id="RHEA:13065"/>
        <dbReference type="ChEBI" id="CHEBI:15377"/>
        <dbReference type="ChEBI" id="CHEBI:15378"/>
        <dbReference type="ChEBI" id="CHEBI:30616"/>
        <dbReference type="ChEBI" id="CHEBI:43474"/>
        <dbReference type="ChEBI" id="CHEBI:456216"/>
        <dbReference type="EC" id="5.6.2.4"/>
    </reaction>
</comment>
<evidence type="ECO:0000256" key="3">
    <source>
        <dbReference type="ARBA" id="ARBA00022723"/>
    </source>
</evidence>
<dbReference type="Pfam" id="PF18074">
    <property type="entry name" value="PriA_C"/>
    <property type="match status" value="1"/>
</dbReference>
<dbReference type="GO" id="GO:0003677">
    <property type="term" value="F:DNA binding"/>
    <property type="evidence" value="ECO:0007669"/>
    <property type="project" value="UniProtKB-UniRule"/>
</dbReference>
<organism evidence="14 15">
    <name type="scientific">Eiseniibacteriota bacterium</name>
    <dbReference type="NCBI Taxonomy" id="2212470"/>
    <lineage>
        <taxon>Bacteria</taxon>
        <taxon>Candidatus Eiseniibacteriota</taxon>
    </lineage>
</organism>
<dbReference type="InterPro" id="IPR042115">
    <property type="entry name" value="PriA_3primeBD_sf"/>
</dbReference>
<evidence type="ECO:0000256" key="5">
    <source>
        <dbReference type="ARBA" id="ARBA00022801"/>
    </source>
</evidence>
<dbReference type="HAMAP" id="MF_00983">
    <property type="entry name" value="PriA"/>
    <property type="match status" value="1"/>
</dbReference>
<dbReference type="GO" id="GO:0006302">
    <property type="term" value="P:double-strand break repair"/>
    <property type="evidence" value="ECO:0007669"/>
    <property type="project" value="InterPro"/>
</dbReference>
<dbReference type="InterPro" id="IPR041236">
    <property type="entry name" value="PriA_C"/>
</dbReference>
<dbReference type="GO" id="GO:1990077">
    <property type="term" value="C:primosome complex"/>
    <property type="evidence" value="ECO:0007669"/>
    <property type="project" value="UniProtKB-UniRule"/>
</dbReference>
<feature type="binding site" evidence="12">
    <location>
        <position position="394"/>
    </location>
    <ligand>
        <name>Zn(2+)</name>
        <dbReference type="ChEBI" id="CHEBI:29105"/>
        <label>1</label>
    </ligand>
</feature>
<dbReference type="GO" id="GO:0006270">
    <property type="term" value="P:DNA replication initiation"/>
    <property type="evidence" value="ECO:0007669"/>
    <property type="project" value="TreeGrafter"/>
</dbReference>
<evidence type="ECO:0000256" key="2">
    <source>
        <dbReference type="ARBA" id="ARBA00022705"/>
    </source>
</evidence>
<proteinExistence type="inferred from homology"/>
<keyword evidence="9 12" id="KW-0238">DNA-binding</keyword>
<evidence type="ECO:0000313" key="14">
    <source>
        <dbReference type="EMBL" id="TMQ48592.1"/>
    </source>
</evidence>
<dbReference type="GO" id="GO:0008270">
    <property type="term" value="F:zinc ion binding"/>
    <property type="evidence" value="ECO:0007669"/>
    <property type="project" value="UniProtKB-UniRule"/>
</dbReference>
<keyword evidence="3 12" id="KW-0479">Metal-binding</keyword>
<feature type="binding site" evidence="12">
    <location>
        <position position="403"/>
    </location>
    <ligand>
        <name>Zn(2+)</name>
        <dbReference type="ChEBI" id="CHEBI:29105"/>
        <label>2</label>
    </ligand>
</feature>
<dbReference type="Proteomes" id="UP000316292">
    <property type="component" value="Unassembled WGS sequence"/>
</dbReference>
<keyword evidence="8 12" id="KW-0067">ATP-binding</keyword>
<feature type="binding site" evidence="12">
    <location>
        <position position="424"/>
    </location>
    <ligand>
        <name>Zn(2+)</name>
        <dbReference type="ChEBI" id="CHEBI:29105"/>
        <label>2</label>
    </ligand>
</feature>
<accession>A0A538SB41</accession>
<gene>
    <name evidence="12 14" type="primary">priA</name>
    <name evidence="14" type="ORF">E6K71_06885</name>
</gene>
<feature type="domain" description="Helicase ATP-binding" evidence="13">
    <location>
        <begin position="144"/>
        <end position="310"/>
    </location>
</feature>
<comment type="caution">
    <text evidence="14">The sequence shown here is derived from an EMBL/GenBank/DDBJ whole genome shotgun (WGS) entry which is preliminary data.</text>
</comment>
<keyword evidence="1 12" id="KW-0639">Primosome</keyword>
<evidence type="ECO:0000256" key="11">
    <source>
        <dbReference type="ARBA" id="ARBA00048988"/>
    </source>
</evidence>
<feature type="binding site" evidence="12">
    <location>
        <position position="406"/>
    </location>
    <ligand>
        <name>Zn(2+)</name>
        <dbReference type="ChEBI" id="CHEBI:29105"/>
        <label>2</label>
    </ligand>
</feature>